<feature type="compositionally biased region" description="Basic and acidic residues" evidence="1">
    <location>
        <begin position="468"/>
        <end position="479"/>
    </location>
</feature>
<feature type="compositionally biased region" description="Acidic residues" evidence="1">
    <location>
        <begin position="489"/>
        <end position="501"/>
    </location>
</feature>
<comment type="caution">
    <text evidence="2">The sequence shown here is derived from an EMBL/GenBank/DDBJ whole genome shotgun (WGS) entry which is preliminary data.</text>
</comment>
<feature type="compositionally biased region" description="Acidic residues" evidence="1">
    <location>
        <begin position="393"/>
        <end position="405"/>
    </location>
</feature>
<dbReference type="EMBL" id="JAPFFF010000017">
    <property type="protein sequence ID" value="KAK8863898.1"/>
    <property type="molecule type" value="Genomic_DNA"/>
</dbReference>
<dbReference type="Proteomes" id="UP001470230">
    <property type="component" value="Unassembled WGS sequence"/>
</dbReference>
<feature type="region of interest" description="Disordered" evidence="1">
    <location>
        <begin position="197"/>
        <end position="507"/>
    </location>
</feature>
<keyword evidence="3" id="KW-1185">Reference proteome</keyword>
<proteinExistence type="predicted"/>
<reference evidence="2 3" key="1">
    <citation type="submission" date="2024-04" db="EMBL/GenBank/DDBJ databases">
        <title>Tritrichomonas musculus Genome.</title>
        <authorList>
            <person name="Alves-Ferreira E."/>
            <person name="Grigg M."/>
            <person name="Lorenzi H."/>
            <person name="Galac M."/>
        </authorList>
    </citation>
    <scope>NUCLEOTIDE SEQUENCE [LARGE SCALE GENOMIC DNA]</scope>
    <source>
        <strain evidence="2 3">EAF2021</strain>
    </source>
</reference>
<gene>
    <name evidence="2" type="ORF">M9Y10_011590</name>
</gene>
<organism evidence="2 3">
    <name type="scientific">Tritrichomonas musculus</name>
    <dbReference type="NCBI Taxonomy" id="1915356"/>
    <lineage>
        <taxon>Eukaryota</taxon>
        <taxon>Metamonada</taxon>
        <taxon>Parabasalia</taxon>
        <taxon>Tritrichomonadida</taxon>
        <taxon>Tritrichomonadidae</taxon>
        <taxon>Tritrichomonas</taxon>
    </lineage>
</organism>
<evidence type="ECO:0000313" key="3">
    <source>
        <dbReference type="Proteomes" id="UP001470230"/>
    </source>
</evidence>
<evidence type="ECO:0000313" key="2">
    <source>
        <dbReference type="EMBL" id="KAK8863898.1"/>
    </source>
</evidence>
<feature type="compositionally biased region" description="Acidic residues" evidence="1">
    <location>
        <begin position="458"/>
        <end position="467"/>
    </location>
</feature>
<feature type="compositionally biased region" description="Acidic residues" evidence="1">
    <location>
        <begin position="340"/>
        <end position="354"/>
    </location>
</feature>
<accession>A0ABR2IJS8</accession>
<sequence length="507" mass="57840">MTSRKPKKIKTAVNNYVNYYKKGIKSFSEIYIPETVISIDISDNPLFSSFEGFGSFPQMTTLKANGTRISSFKGASTQNSLLNLSLLNTPLSKEKNLSLMALMTFGSTLRNVNGKYLSQEVKNLALQIKPKALPYLERGYLISQVEPVLKVHLPGSNEDIIVDLNTDEFIKKEKLIQENDKAIQEMKKRLLELRKEKREKKASQVDQKKLIDSFIGPSPKKSHLRKNKTTTMKVPTTNNSKETTKRNPQAQTEHQKTASVDSPTYAANKQKTNLLNKSENKYKLPKTQKAAGCKAKIQEQNKQKEIEDNTNKSEESPISFESKDQKEDYENIFNFSDDERKEEEEESPNIEDIDASPISNKLNILPASDFPNDDELIDFGGESPSNQNKEQDIDQDLYNEMISDDENSKELLNKDSKNSNIENESGMIENGTETNEEEEYPTIVDNGNDDQNNIFNFSEDDEDDPDVTEMKKQMDDKPKNFLTPHSDFPSDDQMIDFNDDMMIDHDE</sequence>
<evidence type="ECO:0000256" key="1">
    <source>
        <dbReference type="SAM" id="MobiDB-lite"/>
    </source>
</evidence>
<protein>
    <submittedName>
        <fullName evidence="2">Uncharacterized protein</fullName>
    </submittedName>
</protein>
<feature type="compositionally biased region" description="Basic and acidic residues" evidence="1">
    <location>
        <begin position="197"/>
        <end position="211"/>
    </location>
</feature>
<feature type="compositionally biased region" description="Basic and acidic residues" evidence="1">
    <location>
        <begin position="406"/>
        <end position="417"/>
    </location>
</feature>
<feature type="compositionally biased region" description="Basic and acidic residues" evidence="1">
    <location>
        <begin position="296"/>
        <end position="329"/>
    </location>
</feature>
<name>A0ABR2IJS8_9EUKA</name>
<feature type="compositionally biased region" description="Polar residues" evidence="1">
    <location>
        <begin position="229"/>
        <end position="277"/>
    </location>
</feature>